<protein>
    <submittedName>
        <fullName evidence="2">Ribosomal protein S18 acetylase RimI-like enzyme</fullName>
    </submittedName>
</protein>
<gene>
    <name evidence="2" type="ORF">J2125_003996</name>
</gene>
<dbReference type="InterPro" id="IPR016181">
    <property type="entry name" value="Acyl_CoA_acyltransferase"/>
</dbReference>
<dbReference type="Proteomes" id="UP001195624">
    <property type="component" value="Unassembled WGS sequence"/>
</dbReference>
<name>A0ABS4PDU7_9GAMM</name>
<dbReference type="CDD" id="cd04301">
    <property type="entry name" value="NAT_SF"/>
    <property type="match status" value="1"/>
</dbReference>
<dbReference type="EMBL" id="JAGGMQ010000001">
    <property type="protein sequence ID" value="MBP2170804.1"/>
    <property type="molecule type" value="Genomic_DNA"/>
</dbReference>
<dbReference type="Gene3D" id="3.40.630.30">
    <property type="match status" value="1"/>
</dbReference>
<reference evidence="2 3" key="1">
    <citation type="submission" date="2021-03" db="EMBL/GenBank/DDBJ databases">
        <authorList>
            <person name="D'Agostino P."/>
            <person name="Huntemann M."/>
            <person name="Clum A."/>
            <person name="Spunde A."/>
            <person name="Palaniappan K."/>
            <person name="Ritter S."/>
            <person name="Mikhailova N."/>
            <person name="Chen I.-M."/>
            <person name="Stamatis D."/>
            <person name="Reddy T."/>
            <person name="O'Malley R."/>
            <person name="Daum C."/>
            <person name="Shapiro N."/>
            <person name="Ivanova N."/>
            <person name="Kyrpides N."/>
            <person name="Woyke T."/>
        </authorList>
    </citation>
    <scope>NUCLEOTIDE SEQUENCE [LARGE SCALE GENOMIC DNA]</scope>
    <source>
        <strain evidence="2 3">WS4403</strain>
    </source>
</reference>
<evidence type="ECO:0000313" key="3">
    <source>
        <dbReference type="Proteomes" id="UP001195624"/>
    </source>
</evidence>
<evidence type="ECO:0000313" key="2">
    <source>
        <dbReference type="EMBL" id="MBP2170804.1"/>
    </source>
</evidence>
<dbReference type="Pfam" id="PF13673">
    <property type="entry name" value="Acetyltransf_10"/>
    <property type="match status" value="1"/>
</dbReference>
<dbReference type="RefSeq" id="WP_017801723.1">
    <property type="nucleotide sequence ID" value="NZ_JAGGMQ010000001.1"/>
</dbReference>
<dbReference type="InterPro" id="IPR000182">
    <property type="entry name" value="GNAT_dom"/>
</dbReference>
<comment type="caution">
    <text evidence="2">The sequence shown here is derived from an EMBL/GenBank/DDBJ whole genome shotgun (WGS) entry which is preliminary data.</text>
</comment>
<evidence type="ECO:0000259" key="1">
    <source>
        <dbReference type="PROSITE" id="PS51186"/>
    </source>
</evidence>
<dbReference type="SUPFAM" id="SSF55729">
    <property type="entry name" value="Acyl-CoA N-acyltransferases (Nat)"/>
    <property type="match status" value="1"/>
</dbReference>
<organism evidence="2 3">
    <name type="scientific">Winslowiella toletana</name>
    <dbReference type="NCBI Taxonomy" id="92490"/>
    <lineage>
        <taxon>Bacteria</taxon>
        <taxon>Pseudomonadati</taxon>
        <taxon>Pseudomonadota</taxon>
        <taxon>Gammaproteobacteria</taxon>
        <taxon>Enterobacterales</taxon>
        <taxon>Erwiniaceae</taxon>
        <taxon>Winslowiella</taxon>
    </lineage>
</organism>
<proteinExistence type="predicted"/>
<keyword evidence="3" id="KW-1185">Reference proteome</keyword>
<feature type="domain" description="N-acetyltransferase" evidence="1">
    <location>
        <begin position="13"/>
        <end position="148"/>
    </location>
</feature>
<dbReference type="PROSITE" id="PS51186">
    <property type="entry name" value="GNAT"/>
    <property type="match status" value="1"/>
</dbReference>
<sequence>MEFTIGNIRPDSTGFQTLKSESIASGFNMLSRLEDNWLTNKNRFDKPGEKLLGVLSEGLLVGVCGLNRDPFMINARAGRIRHLYISNQWRRMQAGSLLLSEVVKDSALWFDFLNTNAPPSAFIFYQRAGFIPFTGSAKVTHRLPLTST</sequence>
<reference evidence="3" key="2">
    <citation type="submission" date="2023-07" db="EMBL/GenBank/DDBJ databases">
        <title>Genome mining of underrepresented organisms for secondary metabolites.</title>
        <authorList>
            <person name="D'Agostino P.M."/>
        </authorList>
    </citation>
    <scope>NUCLEOTIDE SEQUENCE [LARGE SCALE GENOMIC DNA]</scope>
    <source>
        <strain evidence="3">WS4403</strain>
    </source>
</reference>
<accession>A0ABS4PDU7</accession>